<evidence type="ECO:0008006" key="3">
    <source>
        <dbReference type="Google" id="ProtNLM"/>
    </source>
</evidence>
<proteinExistence type="predicted"/>
<keyword evidence="2" id="KW-1185">Reference proteome</keyword>
<dbReference type="EMBL" id="SIHO01000001">
    <property type="protein sequence ID" value="TFU06435.1"/>
    <property type="molecule type" value="Genomic_DNA"/>
</dbReference>
<gene>
    <name evidence="1" type="ORF">EUV02_05460</name>
</gene>
<name>A0A4Y9ES38_9SPHN</name>
<comment type="caution">
    <text evidence="1">The sequence shown here is derived from an EMBL/GenBank/DDBJ whole genome shotgun (WGS) entry which is preliminary data.</text>
</comment>
<dbReference type="OrthoDB" id="9916681at2"/>
<evidence type="ECO:0000313" key="1">
    <source>
        <dbReference type="EMBL" id="TFU06435.1"/>
    </source>
</evidence>
<organism evidence="1 2">
    <name type="scientific">Glacieibacterium arshaanense</name>
    <dbReference type="NCBI Taxonomy" id="2511025"/>
    <lineage>
        <taxon>Bacteria</taxon>
        <taxon>Pseudomonadati</taxon>
        <taxon>Pseudomonadota</taxon>
        <taxon>Alphaproteobacteria</taxon>
        <taxon>Sphingomonadales</taxon>
        <taxon>Sphingosinicellaceae</taxon>
        <taxon>Glacieibacterium</taxon>
    </lineage>
</organism>
<reference evidence="1 2" key="1">
    <citation type="submission" date="2019-02" db="EMBL/GenBank/DDBJ databases">
        <title>Polymorphobacter sp. isolated from the lake at the Tibet of China.</title>
        <authorList>
            <person name="Li A."/>
        </authorList>
    </citation>
    <scope>NUCLEOTIDE SEQUENCE [LARGE SCALE GENOMIC DNA]</scope>
    <source>
        <strain evidence="1 2">DJ1R-1</strain>
    </source>
</reference>
<sequence>MTIALLSACATVPRGPALSLADAGQQTTEVAASTFETVSSDVSLKLQRQLVRSVAVKCAADATACDPAVIIPEQEAQFAEDQALAKTIQLRARAINALGAAYKALGAEAKYDAPGELEAAVGSLFGSVNAFAAAVSLPATVPLDFAGKVLAKAAGVGAAHAQTERLIHGSVMIREANQRLADALASEAKTDQEIADTLARVRKNLIKTLVSTGYADPLPFVTEFQAPLGLAPPASLSTPRAAAVALTLIDYQDWVRSQTAAKVYAANVEALAALREQHVEFEKGAPVTLDEVIAALGEAEGWAAMYNNRSK</sequence>
<dbReference type="RefSeq" id="WP_135245159.1">
    <property type="nucleotide sequence ID" value="NZ_SIHO01000001.1"/>
</dbReference>
<evidence type="ECO:0000313" key="2">
    <source>
        <dbReference type="Proteomes" id="UP000297737"/>
    </source>
</evidence>
<protein>
    <recommendedName>
        <fullName evidence="3">DUF885 family protein</fullName>
    </recommendedName>
</protein>
<dbReference type="AlphaFoldDB" id="A0A4Y9ES38"/>
<accession>A0A4Y9ES38</accession>
<dbReference type="Proteomes" id="UP000297737">
    <property type="component" value="Unassembled WGS sequence"/>
</dbReference>